<gene>
    <name evidence="6" type="ORF">JCM16418_4139</name>
</gene>
<dbReference type="EMBL" id="BAVZ01000017">
    <property type="protein sequence ID" value="GAF09972.1"/>
    <property type="molecule type" value="Genomic_DNA"/>
</dbReference>
<dbReference type="SUPFAM" id="SSF55846">
    <property type="entry name" value="N-acetylmuramoyl-L-alanine amidase-like"/>
    <property type="match status" value="1"/>
</dbReference>
<proteinExistence type="predicted"/>
<accession>W7YNF0</accession>
<dbReference type="GO" id="GO:0009253">
    <property type="term" value="P:peptidoglycan catabolic process"/>
    <property type="evidence" value="ECO:0007669"/>
    <property type="project" value="InterPro"/>
</dbReference>
<keyword evidence="4" id="KW-0961">Cell wall biogenesis/degradation</keyword>
<comment type="caution">
    <text evidence="6">The sequence shown here is derived from an EMBL/GenBank/DDBJ whole genome shotgun (WGS) entry which is preliminary data.</text>
</comment>
<dbReference type="InterPro" id="IPR036505">
    <property type="entry name" value="Amidase/PGRP_sf"/>
</dbReference>
<dbReference type="Pfam" id="PF01510">
    <property type="entry name" value="Amidase_2"/>
    <property type="match status" value="1"/>
</dbReference>
<evidence type="ECO:0000313" key="7">
    <source>
        <dbReference type="Proteomes" id="UP000019364"/>
    </source>
</evidence>
<dbReference type="EC" id="3.5.1.28" evidence="2"/>
<name>W7YNF0_9BACL</name>
<dbReference type="GO" id="GO:0008745">
    <property type="term" value="F:N-acetylmuramoyl-L-alanine amidase activity"/>
    <property type="evidence" value="ECO:0007669"/>
    <property type="project" value="UniProtKB-EC"/>
</dbReference>
<dbReference type="PANTHER" id="PTHR30417">
    <property type="entry name" value="N-ACETYLMURAMOYL-L-ALANINE AMIDASE AMID"/>
    <property type="match status" value="1"/>
</dbReference>
<dbReference type="InterPro" id="IPR002502">
    <property type="entry name" value="Amidase_domain"/>
</dbReference>
<comment type="catalytic activity">
    <reaction evidence="1">
        <text>Hydrolyzes the link between N-acetylmuramoyl residues and L-amino acid residues in certain cell-wall glycopeptides.</text>
        <dbReference type="EC" id="3.5.1.28"/>
    </reaction>
</comment>
<dbReference type="InterPro" id="IPR023346">
    <property type="entry name" value="Lysozyme-like_dom_sf"/>
</dbReference>
<organism evidence="6 7">
    <name type="scientific">Paenibacillus pini JCM 16418</name>
    <dbReference type="NCBI Taxonomy" id="1236976"/>
    <lineage>
        <taxon>Bacteria</taxon>
        <taxon>Bacillati</taxon>
        <taxon>Bacillota</taxon>
        <taxon>Bacilli</taxon>
        <taxon>Bacillales</taxon>
        <taxon>Paenibacillaceae</taxon>
        <taxon>Paenibacillus</taxon>
    </lineage>
</organism>
<dbReference type="InterPro" id="IPR051206">
    <property type="entry name" value="NAMLAA_amidase_2"/>
</dbReference>
<evidence type="ECO:0000313" key="6">
    <source>
        <dbReference type="EMBL" id="GAF09972.1"/>
    </source>
</evidence>
<sequence length="339" mass="37957">MEAESDKISAYVVSSELLKSFEAAAKQYKVPVDLLLSIGWNESRLNNYDGKPNADNGFGMMNLVSNSTKTTLELASQITGIEIDKLKTDAESNINGAAAVIAQYQMELNPQLSESPTVSDWSNAIKKYFQSPNEELNNSYLEVVIGTLELINRNDNRVTIEDRILISPLAGLPVVTKIWKPAHSTNFETANRGRGSITSLVIHMMEGTYLGSISWAQQQHTGPSAAHYYVRSSDGEITHMVKDKDIAYHARSANSYTIGIEHEGKISEPAWLTTSMYNSSAKLAAELCYSYGIPVDRAHIKGHSEYPDQTHTDPGQYWDWTLYMRYVQSWYAEYVRYGN</sequence>
<dbReference type="RefSeq" id="WP_052020536.1">
    <property type="nucleotide sequence ID" value="NZ_BAVZ01000017.1"/>
</dbReference>
<keyword evidence="3" id="KW-0378">Hydrolase</keyword>
<evidence type="ECO:0000256" key="1">
    <source>
        <dbReference type="ARBA" id="ARBA00001561"/>
    </source>
</evidence>
<dbReference type="AlphaFoldDB" id="W7YNF0"/>
<dbReference type="STRING" id="1236976.JCM16418_4139"/>
<dbReference type="Gene3D" id="3.40.80.10">
    <property type="entry name" value="Peptidoglycan recognition protein-like"/>
    <property type="match status" value="1"/>
</dbReference>
<dbReference type="SUPFAM" id="SSF53955">
    <property type="entry name" value="Lysozyme-like"/>
    <property type="match status" value="1"/>
</dbReference>
<dbReference type="GO" id="GO:0071555">
    <property type="term" value="P:cell wall organization"/>
    <property type="evidence" value="ECO:0007669"/>
    <property type="project" value="UniProtKB-KW"/>
</dbReference>
<reference evidence="6 7" key="1">
    <citation type="journal article" date="2014" name="Genome Announc.">
        <title>Draft Genome Sequence of Paenibacillus pini JCM 16418T, Isolated from the Rhizosphere of Pine Tree.</title>
        <authorList>
            <person name="Yuki M."/>
            <person name="Oshima K."/>
            <person name="Suda W."/>
            <person name="Oshida Y."/>
            <person name="Kitamura K."/>
            <person name="Iida Y."/>
            <person name="Hattori M."/>
            <person name="Ohkuma M."/>
        </authorList>
    </citation>
    <scope>NUCLEOTIDE SEQUENCE [LARGE SCALE GENOMIC DNA]</scope>
    <source>
        <strain evidence="6 7">JCM 16418</strain>
    </source>
</reference>
<evidence type="ECO:0000259" key="5">
    <source>
        <dbReference type="SMART" id="SM00644"/>
    </source>
</evidence>
<dbReference type="GO" id="GO:0009254">
    <property type="term" value="P:peptidoglycan turnover"/>
    <property type="evidence" value="ECO:0007669"/>
    <property type="project" value="TreeGrafter"/>
</dbReference>
<feature type="domain" description="N-acetylmuramoyl-L-alanine amidase" evidence="5">
    <location>
        <begin position="184"/>
        <end position="315"/>
    </location>
</feature>
<dbReference type="Proteomes" id="UP000019364">
    <property type="component" value="Unassembled WGS sequence"/>
</dbReference>
<evidence type="ECO:0000256" key="3">
    <source>
        <dbReference type="ARBA" id="ARBA00022801"/>
    </source>
</evidence>
<dbReference type="OrthoDB" id="66275at2"/>
<dbReference type="SMART" id="SM00644">
    <property type="entry name" value="Ami_2"/>
    <property type="match status" value="1"/>
</dbReference>
<protein>
    <recommendedName>
        <fullName evidence="2">N-acetylmuramoyl-L-alanine amidase</fullName>
        <ecNumber evidence="2">3.5.1.28</ecNumber>
    </recommendedName>
</protein>
<dbReference type="eggNOG" id="COG3023">
    <property type="taxonomic scope" value="Bacteria"/>
</dbReference>
<evidence type="ECO:0000256" key="4">
    <source>
        <dbReference type="ARBA" id="ARBA00023316"/>
    </source>
</evidence>
<dbReference type="PANTHER" id="PTHR30417:SF1">
    <property type="entry name" value="N-ACETYLMURAMOYL-L-ALANINE AMIDASE AMID"/>
    <property type="match status" value="1"/>
</dbReference>
<keyword evidence="7" id="KW-1185">Reference proteome</keyword>
<evidence type="ECO:0000256" key="2">
    <source>
        <dbReference type="ARBA" id="ARBA00011901"/>
    </source>
</evidence>
<dbReference type="Gene3D" id="1.10.530.10">
    <property type="match status" value="1"/>
</dbReference>
<dbReference type="CDD" id="cd06583">
    <property type="entry name" value="PGRP"/>
    <property type="match status" value="1"/>
</dbReference>